<name>A0ABT8GS46_9BACL</name>
<comment type="caution">
    <text evidence="3">The sequence shown here is derived from an EMBL/GenBank/DDBJ whole genome shotgun (WGS) entry which is preliminary data.</text>
</comment>
<evidence type="ECO:0000313" key="4">
    <source>
        <dbReference type="Proteomes" id="UP001172743"/>
    </source>
</evidence>
<dbReference type="SUPFAM" id="SSF50242">
    <property type="entry name" value="TIMP-like"/>
    <property type="match status" value="1"/>
</dbReference>
<reference evidence="3" key="1">
    <citation type="submission" date="2023-07" db="EMBL/GenBank/DDBJ databases">
        <title>Ureibacillus sp. isolated from freshwater well.</title>
        <authorList>
            <person name="Kirdat K."/>
            <person name="Bhatt A."/>
            <person name="Teware R."/>
            <person name="Bhavsar Y."/>
            <person name="Yadav A."/>
        </authorList>
    </citation>
    <scope>NUCLEOTIDE SEQUENCE</scope>
    <source>
        <strain evidence="3">BA0131</strain>
    </source>
</reference>
<keyword evidence="1" id="KW-0472">Membrane</keyword>
<keyword evidence="1" id="KW-0812">Transmembrane</keyword>
<dbReference type="InterPro" id="IPR008993">
    <property type="entry name" value="TIMP-like_OB-fold"/>
</dbReference>
<protein>
    <recommendedName>
        <fullName evidence="5">Tissue inhibitor of metalloproteinase</fullName>
    </recommendedName>
</protein>
<dbReference type="Gene3D" id="2.40.50.120">
    <property type="match status" value="1"/>
</dbReference>
<keyword evidence="1" id="KW-1133">Transmembrane helix</keyword>
<dbReference type="RefSeq" id="WP_301138119.1">
    <property type="nucleotide sequence ID" value="NZ_JAUHTQ010000006.1"/>
</dbReference>
<keyword evidence="2" id="KW-0732">Signal</keyword>
<gene>
    <name evidence="3" type="ORF">QYB95_09560</name>
</gene>
<evidence type="ECO:0008006" key="5">
    <source>
        <dbReference type="Google" id="ProtNLM"/>
    </source>
</evidence>
<evidence type="ECO:0000256" key="1">
    <source>
        <dbReference type="SAM" id="Phobius"/>
    </source>
</evidence>
<dbReference type="EMBL" id="JAUHTQ010000006">
    <property type="protein sequence ID" value="MDN4493781.1"/>
    <property type="molecule type" value="Genomic_DNA"/>
</dbReference>
<keyword evidence="4" id="KW-1185">Reference proteome</keyword>
<dbReference type="Proteomes" id="UP001172743">
    <property type="component" value="Unassembled WGS sequence"/>
</dbReference>
<evidence type="ECO:0000313" key="3">
    <source>
        <dbReference type="EMBL" id="MDN4493781.1"/>
    </source>
</evidence>
<organism evidence="3 4">
    <name type="scientific">Ureibacillus aquaedulcis</name>
    <dbReference type="NCBI Taxonomy" id="3058421"/>
    <lineage>
        <taxon>Bacteria</taxon>
        <taxon>Bacillati</taxon>
        <taxon>Bacillota</taxon>
        <taxon>Bacilli</taxon>
        <taxon>Bacillales</taxon>
        <taxon>Caryophanaceae</taxon>
        <taxon>Ureibacillus</taxon>
    </lineage>
</organism>
<sequence>MRIKLLLVFLFIFPFLVNFSSTSSLACSCIEPGGAVEEMDNSDFVFTGKVTAIHDPNKNAFIKSSADLLEIKFEVSDTWKGVEASEVLIYTERDSASCGFKFTLDGEYLVYGNEHDGKKSVNLCSNTALLVEVADDLAALGKGQKPSEVVELAEGQQNSMDILITIFAGVALLIIVASAMFVKKFNRR</sequence>
<evidence type="ECO:0000256" key="2">
    <source>
        <dbReference type="SAM" id="SignalP"/>
    </source>
</evidence>
<proteinExistence type="predicted"/>
<feature type="signal peptide" evidence="2">
    <location>
        <begin position="1"/>
        <end position="26"/>
    </location>
</feature>
<dbReference type="PROSITE" id="PS51257">
    <property type="entry name" value="PROKAR_LIPOPROTEIN"/>
    <property type="match status" value="1"/>
</dbReference>
<accession>A0ABT8GS46</accession>
<feature type="transmembrane region" description="Helical" evidence="1">
    <location>
        <begin position="162"/>
        <end position="182"/>
    </location>
</feature>
<feature type="chain" id="PRO_5047099428" description="Tissue inhibitor of metalloproteinase" evidence="2">
    <location>
        <begin position="27"/>
        <end position="188"/>
    </location>
</feature>